<comment type="caution">
    <text evidence="1">The sequence shown here is derived from an EMBL/GenBank/DDBJ whole genome shotgun (WGS) entry which is preliminary data.</text>
</comment>
<reference evidence="1" key="1">
    <citation type="journal article" date="2023" name="G3 (Bethesda)">
        <title>A reference genome for the long-term kleptoplast-retaining sea slug Elysia crispata morphotype clarki.</title>
        <authorList>
            <person name="Eastman K.E."/>
            <person name="Pendleton A.L."/>
            <person name="Shaikh M.A."/>
            <person name="Suttiyut T."/>
            <person name="Ogas R."/>
            <person name="Tomko P."/>
            <person name="Gavelis G."/>
            <person name="Widhalm J.R."/>
            <person name="Wisecaver J.H."/>
        </authorList>
    </citation>
    <scope>NUCLEOTIDE SEQUENCE</scope>
    <source>
        <strain evidence="1">ECLA1</strain>
    </source>
</reference>
<name>A0AAE1BD54_9GAST</name>
<evidence type="ECO:0000313" key="2">
    <source>
        <dbReference type="Proteomes" id="UP001283361"/>
    </source>
</evidence>
<proteinExistence type="predicted"/>
<accession>A0AAE1BD54</accession>
<dbReference type="EMBL" id="JAWDGP010000077">
    <property type="protein sequence ID" value="KAK3803900.1"/>
    <property type="molecule type" value="Genomic_DNA"/>
</dbReference>
<gene>
    <name evidence="1" type="ORF">RRG08_059766</name>
</gene>
<dbReference type="AlphaFoldDB" id="A0AAE1BD54"/>
<sequence length="72" mass="7595">MILDTLTGYQPVCPLVIQAICAANHPGTGVPKSNGPQCTARTQLTIEPTVKETLSGARAIAHHIQSTSDKEI</sequence>
<evidence type="ECO:0000313" key="1">
    <source>
        <dbReference type="EMBL" id="KAK3803900.1"/>
    </source>
</evidence>
<protein>
    <submittedName>
        <fullName evidence="1">Uncharacterized protein</fullName>
    </submittedName>
</protein>
<organism evidence="1 2">
    <name type="scientific">Elysia crispata</name>
    <name type="common">lettuce slug</name>
    <dbReference type="NCBI Taxonomy" id="231223"/>
    <lineage>
        <taxon>Eukaryota</taxon>
        <taxon>Metazoa</taxon>
        <taxon>Spiralia</taxon>
        <taxon>Lophotrochozoa</taxon>
        <taxon>Mollusca</taxon>
        <taxon>Gastropoda</taxon>
        <taxon>Heterobranchia</taxon>
        <taxon>Euthyneura</taxon>
        <taxon>Panpulmonata</taxon>
        <taxon>Sacoglossa</taxon>
        <taxon>Placobranchoidea</taxon>
        <taxon>Plakobranchidae</taxon>
        <taxon>Elysia</taxon>
    </lineage>
</organism>
<keyword evidence="2" id="KW-1185">Reference proteome</keyword>
<dbReference type="Proteomes" id="UP001283361">
    <property type="component" value="Unassembled WGS sequence"/>
</dbReference>